<dbReference type="InterPro" id="IPR025640">
    <property type="entry name" value="GYF_2"/>
</dbReference>
<dbReference type="InterPro" id="IPR044978">
    <property type="entry name" value="GRV2/DNAJC13"/>
</dbReference>
<dbReference type="Proteomes" id="UP000616769">
    <property type="component" value="Unassembled WGS sequence"/>
</dbReference>
<dbReference type="InterPro" id="IPR036869">
    <property type="entry name" value="J_dom_sf"/>
</dbReference>
<name>A0A132AI15_SARSC</name>
<gene>
    <name evidence="1" type="ORF">QR98_0092080</name>
</gene>
<dbReference type="InterPro" id="IPR016024">
    <property type="entry name" value="ARM-type_fold"/>
</dbReference>
<dbReference type="PANTHER" id="PTHR36983">
    <property type="entry name" value="DNAJ HOMOLOG SUBFAMILY C MEMBER 13"/>
    <property type="match status" value="1"/>
</dbReference>
<dbReference type="Gene3D" id="1.10.287.110">
    <property type="entry name" value="DnaJ domain"/>
    <property type="match status" value="1"/>
</dbReference>
<dbReference type="GO" id="GO:0010008">
    <property type="term" value="C:endosome membrane"/>
    <property type="evidence" value="ECO:0007669"/>
    <property type="project" value="TreeGrafter"/>
</dbReference>
<dbReference type="VEuPathDB" id="VectorBase:SSCA000284"/>
<dbReference type="GO" id="GO:0007032">
    <property type="term" value="P:endosome organization"/>
    <property type="evidence" value="ECO:0007669"/>
    <property type="project" value="InterPro"/>
</dbReference>
<dbReference type="InterPro" id="IPR045802">
    <property type="entry name" value="GRV2/DNAJC13_N"/>
</dbReference>
<dbReference type="GO" id="GO:0006898">
    <property type="term" value="P:receptor-mediated endocytosis"/>
    <property type="evidence" value="ECO:0007669"/>
    <property type="project" value="TreeGrafter"/>
</dbReference>
<dbReference type="Pfam" id="PF14237">
    <property type="entry name" value="GYF_2"/>
    <property type="match status" value="1"/>
</dbReference>
<sequence length="2259" mass="262669">MDASSDHLFQQNRNVSRYAVTKIHSWRGNYRRLLVIESQKVATFDPSDFKLTNVYACNEIREFQPIVNDEDANTITTGADQFFWINFPKAKMKFRSKYRNEILTDLFRVCINVSSKYSENIKRYEVLKRKWSGENYRVILEIGIHSINKIDPKTNQIRTSYPYKDIYRLIHVKDCDQGSAFVISTTGFEYFHLFISPNLNTSKEIFEKIRLIARRNIGIVIPITQESIEMQLFQDNRFAIPTSAFKYPLHVFCVYKINYKGILDGEIVERSKKIILAITDHLLLERDSSNNGLMNSRYLNEIYSIVRPKDHSQKFALLYLNGDIRCYTSTERDSLLVSLMESVRSSGNINVSIKLNYSHNKIIGPQAIDVTRVINSRNKDLLQSMEFFVENSFFSNTVAIQVNESKKDRREADKFIHAAISELLIEETFDDKLDDFNIKLLSLKNLFATRSGFSYFITADRSYRSSEIELLFRKIKKAFDKENDVVIFNAIDMLSILMQPVHNENDLFFEQKNKGFLLSSKNFLPIILNLMEQHTKKGTGSLIISAILDFLTYVLCAPYSETTDGGHFDSILNLVSQYSRCLFRLFDHQSLSIVKATCLLMKAIIEEGTAQIAQKMQQQALTEGTFLSHLHSSLYPITGQEKFMPIQIMSRKLISLWTVENDIAIAILNNIFPLGLLNYLESKDCPPKDFFALKSRDNLKIAQEISNKPISQFQKIRNQYATVRIVERHIENAFNHWRKKIGIISTLDVSQENQPVVLRRRREFLKSTINWNMFFYQFTQNHSKPDLIWNHKTREELREALEKEISYFKNEKELHSMQILSWNYREFEVNYPSLSEELKIGNYYLRLLLSKGSSKIDEKNEQLYIKYPVEFFNDLYHRFLSNTKISMKSDCLQAMSIIYEKYFENIGPFNDIDFMIKNLNDCVDLTLRDRLVEFFGKIIKNKSNIKHFIRSDGLMILIDLATLSHLHINRAVIPTQTNVIEFSPNIENVMEKEWHISKNDSLSFADLKQLWADKKIFPETKCWTQGYNCWKKISEIAQLKWTFMGEGMSIFQENNLTIYILNILIDICQEYPSRTADNSIIRPIPKLKQLLSDENFLPHIVDLLLTFDPIIVEKVASLLYLIVQDNPRISLLYQTGLFYFILMYTGSNILPISRLLHLTHMRQTFKSDDNQKTVLQRSILSQMIPEAMVCYLENYGPEEFSKVFLGEFDNPEVIWNYNMRRFMIQKISAHIADFSPRLHSNVRAIYQYCPLPPIQYEKLDRELFCNIYYLKNLCNTKKFPDWPIKEPVKFLRDILEMWKIEIEKKPTLMQIEDALEILDIKDYDGPLKGSDFESIIRKRYYTQAQRFHPDKNADGREMFEKVNEAYYYLFSASNKSNGPDTQNIILILKTQTILFSRHEKELHQYKYAGYPMLLKTLKLELNDQYLFSKTDSLLGHACKTIYYTVKCSALNAEELRRENGLQILYDILERSVSVISNSSKQKDLSVKVCKHIINTFGVSAAFPNCRKFFYEMSSLSKSIFYVLNYKHLSKLSMAAIECIIHFSDDPYLQILLFKAGCLYSLLQFIFQYDYTLEENNFETNEETSQQFIANSLAKKSLSACVSLFEDRFSKAQIEDKSLLDDYSLIRQAIYALLTPFIANQLKMSNVPEILKSINSNIENPYFIWNNSSRSELLSYIKEQEKELLRSGVCMDESFGSQFIYSSHKNELIIGDIFVRIYNKQPNYPLNNVEKFVLSLLDNIGSHAQYFHSINSISSVQTLLENNENNPPKIDENRIETIQECLKALINILNFNAGIEIYFVGHFRNIFSLLRLEHKPIIQSLVIGLLLKLSTNKECIVDISNSMVILNLLLLLNAQTRITETSSKNYLDSLEILLSFVTNSDLLKEALSKGIILYVLHLFIIPNHVLVREKAAQLLVKIISDPLNGQYCSWILSKFIPSVFMNAMKDAPQNAINMYDENRENPELIWTNETRNGLNRHISTLVQNVYSNQKSDPGYVWKFSTECEFKSFNDEAEFKISGVYLRHYNKNPGWILSRPKDFLLSLLEYAKNICDETVKEIDDERLDMITMALTNLLTTQEDLLILIPATGYIQIFVKNLESKRLTIAKICLSLVMKFSRNQACVSEMISTENLAKNLNFITENHLELIELLCDSSVKIFESMNEEFLRQSIQSGLIDSQASQSTKAKIVQMFQMILDSELSSQINDILNKSNIWKDYKDQKHDLFITGNNANNLLTNTSANIAGYLQHSSAKTLPLVPPPIEE</sequence>
<evidence type="ECO:0000313" key="1">
    <source>
        <dbReference type="EMBL" id="KPM10648.1"/>
    </source>
</evidence>
<protein>
    <submittedName>
        <fullName evidence="1">DnaJ and DUF4339 domain containing protein</fullName>
    </submittedName>
</protein>
<organism evidence="1 2">
    <name type="scientific">Sarcoptes scabiei</name>
    <name type="common">Itch mite</name>
    <name type="synonym">Acarus scabiei</name>
    <dbReference type="NCBI Taxonomy" id="52283"/>
    <lineage>
        <taxon>Eukaryota</taxon>
        <taxon>Metazoa</taxon>
        <taxon>Ecdysozoa</taxon>
        <taxon>Arthropoda</taxon>
        <taxon>Chelicerata</taxon>
        <taxon>Arachnida</taxon>
        <taxon>Acari</taxon>
        <taxon>Acariformes</taxon>
        <taxon>Sarcoptiformes</taxon>
        <taxon>Astigmata</taxon>
        <taxon>Psoroptidia</taxon>
        <taxon>Sarcoptoidea</taxon>
        <taxon>Sarcoptidae</taxon>
        <taxon>Sarcoptinae</taxon>
        <taxon>Sarcoptes</taxon>
    </lineage>
</organism>
<dbReference type="CDD" id="cd00934">
    <property type="entry name" value="PTB"/>
    <property type="match status" value="1"/>
</dbReference>
<dbReference type="CDD" id="cd06257">
    <property type="entry name" value="DnaJ"/>
    <property type="match status" value="1"/>
</dbReference>
<dbReference type="SUPFAM" id="SSF48371">
    <property type="entry name" value="ARM repeat"/>
    <property type="match status" value="3"/>
</dbReference>
<accession>A0A132AI15</accession>
<dbReference type="SUPFAM" id="SSF46565">
    <property type="entry name" value="Chaperone J-domain"/>
    <property type="match status" value="1"/>
</dbReference>
<dbReference type="InterPro" id="IPR011989">
    <property type="entry name" value="ARM-like"/>
</dbReference>
<dbReference type="OrthoDB" id="69656at2759"/>
<proteinExistence type="predicted"/>
<dbReference type="SMART" id="SM00271">
    <property type="entry name" value="DnaJ"/>
    <property type="match status" value="1"/>
</dbReference>
<dbReference type="Pfam" id="PF00226">
    <property type="entry name" value="DnaJ"/>
    <property type="match status" value="1"/>
</dbReference>
<dbReference type="EMBL" id="JXLN01015550">
    <property type="protein sequence ID" value="KPM10648.1"/>
    <property type="molecule type" value="Genomic_DNA"/>
</dbReference>
<dbReference type="PROSITE" id="PS50076">
    <property type="entry name" value="DNAJ_2"/>
    <property type="match status" value="1"/>
</dbReference>
<dbReference type="PANTHER" id="PTHR36983:SF2">
    <property type="entry name" value="DNAJ HOMOLOG SUBFAMILY C MEMBER 13"/>
    <property type="match status" value="1"/>
</dbReference>
<dbReference type="Pfam" id="PF19432">
    <property type="entry name" value="RME-8_N"/>
    <property type="match status" value="1"/>
</dbReference>
<dbReference type="GO" id="GO:2000641">
    <property type="term" value="P:regulation of early endosome to late endosome transport"/>
    <property type="evidence" value="ECO:0007669"/>
    <property type="project" value="InterPro"/>
</dbReference>
<reference evidence="1 2" key="1">
    <citation type="journal article" date="2015" name="Parasit. Vectors">
        <title>Draft genome of the scabies mite.</title>
        <authorList>
            <person name="Rider S.D.Jr."/>
            <person name="Morgan M.S."/>
            <person name="Arlian L.G."/>
        </authorList>
    </citation>
    <scope>NUCLEOTIDE SEQUENCE [LARGE SCALE GENOMIC DNA]</scope>
    <source>
        <strain evidence="1">Arlian Lab</strain>
    </source>
</reference>
<dbReference type="Gene3D" id="1.25.10.10">
    <property type="entry name" value="Leucine-rich Repeat Variant"/>
    <property type="match status" value="1"/>
</dbReference>
<evidence type="ECO:0000313" key="2">
    <source>
        <dbReference type="Proteomes" id="UP000616769"/>
    </source>
</evidence>
<dbReference type="InterPro" id="IPR001623">
    <property type="entry name" value="DnaJ_domain"/>
</dbReference>
<comment type="caution">
    <text evidence="1">The sequence shown here is derived from an EMBL/GenBank/DDBJ whole genome shotgun (WGS) entry which is preliminary data.</text>
</comment>